<name>H3KDV6_9BURK</name>
<dbReference type="HOGENOM" id="CLU_3158616_0_0_4"/>
<proteinExistence type="predicted"/>
<dbReference type="AlphaFoldDB" id="H3KDV6"/>
<gene>
    <name evidence="1" type="ORF">HMPREF9440_00917</name>
</gene>
<comment type="caution">
    <text evidence="1">The sequence shown here is derived from an EMBL/GenBank/DDBJ whole genome shotgun (WGS) entry which is preliminary data.</text>
</comment>
<protein>
    <submittedName>
        <fullName evidence="1">Uncharacterized protein</fullName>
    </submittedName>
</protein>
<accession>H3KDV6</accession>
<evidence type="ECO:0000313" key="1">
    <source>
        <dbReference type="EMBL" id="EHY31709.1"/>
    </source>
</evidence>
<dbReference type="Proteomes" id="UP000004956">
    <property type="component" value="Unassembled WGS sequence"/>
</dbReference>
<evidence type="ECO:0000313" key="2">
    <source>
        <dbReference type="Proteomes" id="UP000004956"/>
    </source>
</evidence>
<keyword evidence="2" id="KW-1185">Reference proteome</keyword>
<dbReference type="EMBL" id="AFBQ01000124">
    <property type="protein sequence ID" value="EHY31709.1"/>
    <property type="molecule type" value="Genomic_DNA"/>
</dbReference>
<dbReference type="STRING" id="762967.HMPREF9440_00917"/>
<reference evidence="1 2" key="1">
    <citation type="submission" date="2011-11" db="EMBL/GenBank/DDBJ databases">
        <authorList>
            <person name="Weinstock G."/>
            <person name="Sodergren E."/>
            <person name="Clifton S."/>
            <person name="Fulton L."/>
            <person name="Fulton B."/>
            <person name="Courtney L."/>
            <person name="Fronick C."/>
            <person name="Harrison M."/>
            <person name="Strong C."/>
            <person name="Farmer C."/>
            <person name="Delahaunty K."/>
            <person name="Markovic C."/>
            <person name="Hall O."/>
            <person name="Minx P."/>
            <person name="Tomlinson C."/>
            <person name="Mitreva M."/>
            <person name="Hou S."/>
            <person name="Chen J."/>
            <person name="Wollam A."/>
            <person name="Pepin K.H."/>
            <person name="Johnson M."/>
            <person name="Bhonagiri V."/>
            <person name="Zhang X."/>
            <person name="Suruliraj S."/>
            <person name="Warren W."/>
            <person name="Chinwalla A."/>
            <person name="Mardis E.R."/>
            <person name="Wilson R.K."/>
        </authorList>
    </citation>
    <scope>NUCLEOTIDE SEQUENCE [LARGE SCALE GENOMIC DNA]</scope>
    <source>
        <strain evidence="1 2">YIT 11816</strain>
    </source>
</reference>
<organism evidence="1 2">
    <name type="scientific">Sutterella parvirubra YIT 11816</name>
    <dbReference type="NCBI Taxonomy" id="762967"/>
    <lineage>
        <taxon>Bacteria</taxon>
        <taxon>Pseudomonadati</taxon>
        <taxon>Pseudomonadota</taxon>
        <taxon>Betaproteobacteria</taxon>
        <taxon>Burkholderiales</taxon>
        <taxon>Sutterellaceae</taxon>
        <taxon>Sutterella</taxon>
    </lineage>
</organism>
<sequence>MESFFLNRRGALYGVRVRNASVRTRMHVLGVNDGERKGFPAKLRHHKM</sequence>